<keyword evidence="4" id="KW-1185">Reference proteome</keyword>
<feature type="transmembrane region" description="Helical" evidence="1">
    <location>
        <begin position="294"/>
        <end position="316"/>
    </location>
</feature>
<dbReference type="CDD" id="cd00198">
    <property type="entry name" value="vWFA"/>
    <property type="match status" value="1"/>
</dbReference>
<keyword evidence="1" id="KW-1133">Transmembrane helix</keyword>
<evidence type="ECO:0000313" key="4">
    <source>
        <dbReference type="Proteomes" id="UP001497493"/>
    </source>
</evidence>
<dbReference type="Proteomes" id="UP001497493">
    <property type="component" value="Chromosome"/>
</dbReference>
<sequence>MAGWPRPDPVAWALGVALGLALLALLPLTRQGGQSVYRYIAVVDITRSMNVEDYRHDGRAASRLEFVKGALRRLVAELPCGSRFGLGVFTERHSTLLFEPIETCQGFPLIAAALEQLDWRMAWAADSRIAAGLLDALEILGGYDAELIFLTDGHEAPPLNPRYRPSFTALRGRLRGVVVGVGGLAPRPIPKFDEQGRRLGVVLPDEVPHRSTFGLPELPPEAIEGYHARNAPFGTQEVPASEHLSALREEYLQQLAGEAGLAYHRLESAQGLVGAVLRPDWARAEPLRVDLRPWPAGLALGALTAAYLIGGFFFTLRR</sequence>
<gene>
    <name evidence="3" type="ORF">MECH1_V1_0007</name>
</gene>
<name>A0ABM9NDX1_9GAMM</name>
<dbReference type="InterPro" id="IPR036465">
    <property type="entry name" value="vWFA_dom_sf"/>
</dbReference>
<keyword evidence="1" id="KW-0812">Transmembrane</keyword>
<evidence type="ECO:0000256" key="1">
    <source>
        <dbReference type="SAM" id="Phobius"/>
    </source>
</evidence>
<dbReference type="Pfam" id="PF13519">
    <property type="entry name" value="VWA_2"/>
    <property type="match status" value="1"/>
</dbReference>
<protein>
    <submittedName>
        <fullName evidence="3">MxaL protein</fullName>
    </submittedName>
</protein>
<dbReference type="Gene3D" id="3.40.50.410">
    <property type="entry name" value="von Willebrand factor, type A domain"/>
    <property type="match status" value="1"/>
</dbReference>
<dbReference type="RefSeq" id="WP_348758409.1">
    <property type="nucleotide sequence ID" value="NZ_OZ026884.1"/>
</dbReference>
<evidence type="ECO:0000259" key="2">
    <source>
        <dbReference type="SMART" id="SM00327"/>
    </source>
</evidence>
<evidence type="ECO:0000313" key="3">
    <source>
        <dbReference type="EMBL" id="CAL1238795.1"/>
    </source>
</evidence>
<dbReference type="SUPFAM" id="SSF53300">
    <property type="entry name" value="vWA-like"/>
    <property type="match status" value="1"/>
</dbReference>
<feature type="domain" description="VWFA" evidence="2">
    <location>
        <begin position="36"/>
        <end position="215"/>
    </location>
</feature>
<keyword evidence="1" id="KW-0472">Membrane</keyword>
<dbReference type="SMART" id="SM00327">
    <property type="entry name" value="VWA"/>
    <property type="match status" value="1"/>
</dbReference>
<accession>A0ABM9NDX1</accession>
<dbReference type="EMBL" id="OZ026884">
    <property type="protein sequence ID" value="CAL1238795.1"/>
    <property type="molecule type" value="Genomic_DNA"/>
</dbReference>
<proteinExistence type="predicted"/>
<reference evidence="3 4" key="1">
    <citation type="submission" date="2024-04" db="EMBL/GenBank/DDBJ databases">
        <authorList>
            <person name="Cremers G."/>
        </authorList>
    </citation>
    <scope>NUCLEOTIDE SEQUENCE [LARGE SCALE GENOMIC DNA]</scope>
    <source>
        <strain evidence="3">MeCH1-AG</strain>
    </source>
</reference>
<organism evidence="3 4">
    <name type="scientific">Candidatus Methylocalor cossyra</name>
    <dbReference type="NCBI Taxonomy" id="3108543"/>
    <lineage>
        <taxon>Bacteria</taxon>
        <taxon>Pseudomonadati</taxon>
        <taxon>Pseudomonadota</taxon>
        <taxon>Gammaproteobacteria</taxon>
        <taxon>Methylococcales</taxon>
        <taxon>Methylococcaceae</taxon>
        <taxon>Candidatus Methylocalor</taxon>
    </lineage>
</organism>
<dbReference type="InterPro" id="IPR002035">
    <property type="entry name" value="VWF_A"/>
</dbReference>